<dbReference type="SUPFAM" id="SSF52172">
    <property type="entry name" value="CheY-like"/>
    <property type="match status" value="1"/>
</dbReference>
<evidence type="ECO:0000256" key="2">
    <source>
        <dbReference type="ARBA" id="ARBA00023125"/>
    </source>
</evidence>
<feature type="domain" description="Response regulatory" evidence="5">
    <location>
        <begin position="41"/>
        <end position="156"/>
    </location>
</feature>
<dbReference type="CDD" id="cd06170">
    <property type="entry name" value="LuxR_C_like"/>
    <property type="match status" value="1"/>
</dbReference>
<evidence type="ECO:0000259" key="4">
    <source>
        <dbReference type="PROSITE" id="PS50043"/>
    </source>
</evidence>
<dbReference type="GO" id="GO:0003677">
    <property type="term" value="F:DNA binding"/>
    <property type="evidence" value="ECO:0007669"/>
    <property type="project" value="UniProtKB-KW"/>
</dbReference>
<dbReference type="InterPro" id="IPR001789">
    <property type="entry name" value="Sig_transdc_resp-reg_receiver"/>
</dbReference>
<dbReference type="PROSITE" id="PS50110">
    <property type="entry name" value="RESPONSE_REGULATORY"/>
    <property type="match status" value="1"/>
</dbReference>
<sequence>MMFTLRQEELAENLRPDRMTKRVKMPDTTPGMDGGAACIGRVVIVEDQRLVAEFLQFHCRDLRLEVLQHATGYREGLASIRQHRPDLVLLDISLPDGDGLDLARQIIEEQPRVKILAISSHHDPWTMLQVQRIGIHGFVDKTDQRPNVVSEAIHAVLGGRVFYTQIVNQSSAAIRRDPKSFVRVLSDYEMRILSMIGESKSDDEIANTLNVASATVQSRRRDIMRKLDIHSTPKLIHYAIVNGLTRAEQLGRKKPT</sequence>
<evidence type="ECO:0000256" key="1">
    <source>
        <dbReference type="ARBA" id="ARBA00022553"/>
    </source>
</evidence>
<reference evidence="6 7" key="1">
    <citation type="submission" date="2019-01" db="EMBL/GenBank/DDBJ databases">
        <title>Lacunisphaera sp. strain TWA-58.</title>
        <authorList>
            <person name="Chen W.-M."/>
        </authorList>
    </citation>
    <scope>NUCLEOTIDE SEQUENCE [LARGE SCALE GENOMIC DNA]</scope>
    <source>
        <strain evidence="6 7">TWA-58</strain>
    </source>
</reference>
<dbReference type="Pfam" id="PF00072">
    <property type="entry name" value="Response_reg"/>
    <property type="match status" value="1"/>
</dbReference>
<accession>A0A4Q1C767</accession>
<dbReference type="Gene3D" id="3.40.50.2300">
    <property type="match status" value="1"/>
</dbReference>
<dbReference type="InterPro" id="IPR058245">
    <property type="entry name" value="NreC/VraR/RcsB-like_REC"/>
</dbReference>
<dbReference type="AlphaFoldDB" id="A0A4Q1C767"/>
<dbReference type="OrthoDB" id="189116at2"/>
<dbReference type="InterPro" id="IPR000792">
    <property type="entry name" value="Tscrpt_reg_LuxR_C"/>
</dbReference>
<dbReference type="InterPro" id="IPR011006">
    <property type="entry name" value="CheY-like_superfamily"/>
</dbReference>
<proteinExistence type="predicted"/>
<dbReference type="SMART" id="SM00421">
    <property type="entry name" value="HTH_LUXR"/>
    <property type="match status" value="1"/>
</dbReference>
<name>A0A4Q1C767_9BACT</name>
<comment type="caution">
    <text evidence="6">The sequence shown here is derived from an EMBL/GenBank/DDBJ whole genome shotgun (WGS) entry which is preliminary data.</text>
</comment>
<dbReference type="InterPro" id="IPR016032">
    <property type="entry name" value="Sig_transdc_resp-reg_C-effctor"/>
</dbReference>
<protein>
    <submittedName>
        <fullName evidence="6">Response regulator transcription factor</fullName>
    </submittedName>
</protein>
<dbReference type="InterPro" id="IPR039420">
    <property type="entry name" value="WalR-like"/>
</dbReference>
<feature type="modified residue" description="4-aspartylphosphate" evidence="3">
    <location>
        <position position="91"/>
    </location>
</feature>
<evidence type="ECO:0000313" key="6">
    <source>
        <dbReference type="EMBL" id="RXK54646.1"/>
    </source>
</evidence>
<evidence type="ECO:0000256" key="3">
    <source>
        <dbReference type="PROSITE-ProRule" id="PRU00169"/>
    </source>
</evidence>
<dbReference type="Proteomes" id="UP000290218">
    <property type="component" value="Unassembled WGS sequence"/>
</dbReference>
<evidence type="ECO:0000313" key="7">
    <source>
        <dbReference type="Proteomes" id="UP000290218"/>
    </source>
</evidence>
<organism evidence="6 7">
    <name type="scientific">Oleiharenicola lentus</name>
    <dbReference type="NCBI Taxonomy" id="2508720"/>
    <lineage>
        <taxon>Bacteria</taxon>
        <taxon>Pseudomonadati</taxon>
        <taxon>Verrucomicrobiota</taxon>
        <taxon>Opitutia</taxon>
        <taxon>Opitutales</taxon>
        <taxon>Opitutaceae</taxon>
        <taxon>Oleiharenicola</taxon>
    </lineage>
</organism>
<dbReference type="PANTHER" id="PTHR43214">
    <property type="entry name" value="TWO-COMPONENT RESPONSE REGULATOR"/>
    <property type="match status" value="1"/>
</dbReference>
<dbReference type="PANTHER" id="PTHR43214:SF44">
    <property type="entry name" value="TWO-COMPONENT RESPONSE REGULATOR"/>
    <property type="match status" value="1"/>
</dbReference>
<keyword evidence="7" id="KW-1185">Reference proteome</keyword>
<dbReference type="SUPFAM" id="SSF46894">
    <property type="entry name" value="C-terminal effector domain of the bipartite response regulators"/>
    <property type="match status" value="1"/>
</dbReference>
<dbReference type="SMART" id="SM00448">
    <property type="entry name" value="REC"/>
    <property type="match status" value="1"/>
</dbReference>
<dbReference type="EMBL" id="SDHX01000001">
    <property type="protein sequence ID" value="RXK54646.1"/>
    <property type="molecule type" value="Genomic_DNA"/>
</dbReference>
<keyword evidence="2" id="KW-0238">DNA-binding</keyword>
<dbReference type="CDD" id="cd17535">
    <property type="entry name" value="REC_NarL-like"/>
    <property type="match status" value="1"/>
</dbReference>
<dbReference type="PROSITE" id="PS50043">
    <property type="entry name" value="HTH_LUXR_2"/>
    <property type="match status" value="1"/>
</dbReference>
<dbReference type="GO" id="GO:0006355">
    <property type="term" value="P:regulation of DNA-templated transcription"/>
    <property type="evidence" value="ECO:0007669"/>
    <property type="project" value="InterPro"/>
</dbReference>
<evidence type="ECO:0000259" key="5">
    <source>
        <dbReference type="PROSITE" id="PS50110"/>
    </source>
</evidence>
<dbReference type="GO" id="GO:0000160">
    <property type="term" value="P:phosphorelay signal transduction system"/>
    <property type="evidence" value="ECO:0007669"/>
    <property type="project" value="InterPro"/>
</dbReference>
<keyword evidence="1 3" id="KW-0597">Phosphoprotein</keyword>
<gene>
    <name evidence="6" type="ORF">ESB00_01750</name>
</gene>
<dbReference type="PRINTS" id="PR00038">
    <property type="entry name" value="HTHLUXR"/>
</dbReference>
<dbReference type="Pfam" id="PF00196">
    <property type="entry name" value="GerE"/>
    <property type="match status" value="1"/>
</dbReference>
<feature type="domain" description="HTH luxR-type" evidence="4">
    <location>
        <begin position="178"/>
        <end position="243"/>
    </location>
</feature>